<keyword evidence="9 14" id="KW-0540">Nuclease</keyword>
<evidence type="ECO:0000256" key="13">
    <source>
        <dbReference type="ARBA" id="ARBA00023211"/>
    </source>
</evidence>
<evidence type="ECO:0000256" key="1">
    <source>
        <dbReference type="ARBA" id="ARBA00000077"/>
    </source>
</evidence>
<evidence type="ECO:0000256" key="16">
    <source>
        <dbReference type="RuleBase" id="RU003515"/>
    </source>
</evidence>
<dbReference type="InterPro" id="IPR001352">
    <property type="entry name" value="RNase_HII/HIII"/>
</dbReference>
<dbReference type="GO" id="GO:0004523">
    <property type="term" value="F:RNA-DNA hybrid ribonuclease activity"/>
    <property type="evidence" value="ECO:0007669"/>
    <property type="project" value="UniProtKB-EC"/>
</dbReference>
<dbReference type="EMBL" id="JADCLJ010000020">
    <property type="protein sequence ID" value="MBE4908746.1"/>
    <property type="molecule type" value="Genomic_DNA"/>
</dbReference>
<keyword evidence="12 14" id="KW-0378">Hydrolase</keyword>
<sequence>MKNKTIKDIEQMLEGIIDSNHPLIAEYKKDDRVGVQKALTRWEKTKRETESLELLFKEMSEYENNLYHQGINTIAGVDEVGRGPLAGPVVAAAVILPKGFKLLGLNDSKKLTDNMKNDLFEAINKEALAIGIGIISAEKIDEVNIYEATKLAMVKAINQLSIKPEHLLIDAMKLPINIPQTSIIKGDSASISIAASSIVAKVTRDRLMKRLGDIYPEYGFENHMGYGTKEHINALQEFGSTIEHRQSFAPVASVKKMF</sequence>
<comment type="cofactor">
    <cofactor evidence="14 15">
        <name>Mn(2+)</name>
        <dbReference type="ChEBI" id="CHEBI:29035"/>
    </cofactor>
    <cofactor evidence="14 15">
        <name>Mg(2+)</name>
        <dbReference type="ChEBI" id="CHEBI:18420"/>
    </cofactor>
    <text evidence="14 15">Manganese or magnesium. Binds 1 divalent metal ion per monomer in the absence of substrate. May bind a second metal ion after substrate binding.</text>
</comment>
<dbReference type="InterPro" id="IPR022898">
    <property type="entry name" value="RNase_HII"/>
</dbReference>
<dbReference type="InterPro" id="IPR024567">
    <property type="entry name" value="RNase_HII/HIII_dom"/>
</dbReference>
<dbReference type="EC" id="3.1.26.4" evidence="6 14"/>
<keyword evidence="19" id="KW-1185">Reference proteome</keyword>
<feature type="binding site" evidence="14 15">
    <location>
        <position position="79"/>
    </location>
    <ligand>
        <name>a divalent metal cation</name>
        <dbReference type="ChEBI" id="CHEBI:60240"/>
    </ligand>
</feature>
<dbReference type="PANTHER" id="PTHR10954:SF18">
    <property type="entry name" value="RIBONUCLEASE HII"/>
    <property type="match status" value="1"/>
</dbReference>
<comment type="function">
    <text evidence="3 14 16">Endonuclease that specifically degrades the RNA of RNA-DNA hybrids.</text>
</comment>
<feature type="binding site" evidence="14 15">
    <location>
        <position position="170"/>
    </location>
    <ligand>
        <name>a divalent metal cation</name>
        <dbReference type="ChEBI" id="CHEBI:60240"/>
    </ligand>
</feature>
<feature type="binding site" evidence="14 15">
    <location>
        <position position="78"/>
    </location>
    <ligand>
        <name>a divalent metal cation</name>
        <dbReference type="ChEBI" id="CHEBI:60240"/>
    </ligand>
</feature>
<accession>A0ABR9QJZ9</accession>
<keyword evidence="10 14" id="KW-0479">Metal-binding</keyword>
<evidence type="ECO:0000256" key="9">
    <source>
        <dbReference type="ARBA" id="ARBA00022722"/>
    </source>
</evidence>
<evidence type="ECO:0000256" key="6">
    <source>
        <dbReference type="ARBA" id="ARBA00012180"/>
    </source>
</evidence>
<comment type="catalytic activity">
    <reaction evidence="1 14 15 16">
        <text>Endonucleolytic cleavage to 5'-phosphomonoester.</text>
        <dbReference type="EC" id="3.1.26.4"/>
    </reaction>
</comment>
<evidence type="ECO:0000256" key="12">
    <source>
        <dbReference type="ARBA" id="ARBA00022801"/>
    </source>
</evidence>
<dbReference type="SUPFAM" id="SSF53098">
    <property type="entry name" value="Ribonuclease H-like"/>
    <property type="match status" value="1"/>
</dbReference>
<dbReference type="NCBIfam" id="NF000595">
    <property type="entry name" value="PRK00015.1-3"/>
    <property type="match status" value="1"/>
</dbReference>
<evidence type="ECO:0000256" key="4">
    <source>
        <dbReference type="ARBA" id="ARBA00004496"/>
    </source>
</evidence>
<dbReference type="NCBIfam" id="NF000594">
    <property type="entry name" value="PRK00015.1-1"/>
    <property type="match status" value="1"/>
</dbReference>
<evidence type="ECO:0000259" key="17">
    <source>
        <dbReference type="PROSITE" id="PS51975"/>
    </source>
</evidence>
<dbReference type="CDD" id="cd07182">
    <property type="entry name" value="RNase_HII_bacteria_HII_like"/>
    <property type="match status" value="1"/>
</dbReference>
<evidence type="ECO:0000313" key="18">
    <source>
        <dbReference type="EMBL" id="MBE4908746.1"/>
    </source>
</evidence>
<evidence type="ECO:0000313" key="19">
    <source>
        <dbReference type="Proteomes" id="UP001516662"/>
    </source>
</evidence>
<proteinExistence type="inferred from homology"/>
<gene>
    <name evidence="14" type="primary">rnhB</name>
    <name evidence="18" type="ORF">IMZ08_11830</name>
</gene>
<feature type="domain" description="RNase H type-2" evidence="17">
    <location>
        <begin position="72"/>
        <end position="258"/>
    </location>
</feature>
<protein>
    <recommendedName>
        <fullName evidence="7 14">Ribonuclease HII</fullName>
        <shortName evidence="14">RNase HII</shortName>
        <ecNumber evidence="6 14">3.1.26.4</ecNumber>
    </recommendedName>
</protein>
<dbReference type="RefSeq" id="WP_193536693.1">
    <property type="nucleotide sequence ID" value="NZ_JADCLJ010000020.1"/>
</dbReference>
<dbReference type="Proteomes" id="UP001516662">
    <property type="component" value="Unassembled WGS sequence"/>
</dbReference>
<evidence type="ECO:0000256" key="15">
    <source>
        <dbReference type="PROSITE-ProRule" id="PRU01319"/>
    </source>
</evidence>
<keyword evidence="11 14" id="KW-0255">Endonuclease</keyword>
<reference evidence="18 19" key="1">
    <citation type="submission" date="2020-10" db="EMBL/GenBank/DDBJ databases">
        <title>Bacillus sp. HD4P25, an endophyte from a halophyte.</title>
        <authorList>
            <person name="Sun J.-Q."/>
        </authorList>
    </citation>
    <scope>NUCLEOTIDE SEQUENCE [LARGE SCALE GENOMIC DNA]</scope>
    <source>
        <strain evidence="18 19">YIM 93174</strain>
    </source>
</reference>
<evidence type="ECO:0000256" key="14">
    <source>
        <dbReference type="HAMAP-Rule" id="MF_00052"/>
    </source>
</evidence>
<keyword evidence="8 14" id="KW-0963">Cytoplasm</keyword>
<evidence type="ECO:0000256" key="10">
    <source>
        <dbReference type="ARBA" id="ARBA00022723"/>
    </source>
</evidence>
<dbReference type="InterPro" id="IPR036397">
    <property type="entry name" value="RNaseH_sf"/>
</dbReference>
<dbReference type="InterPro" id="IPR012337">
    <property type="entry name" value="RNaseH-like_sf"/>
</dbReference>
<evidence type="ECO:0000256" key="8">
    <source>
        <dbReference type="ARBA" id="ARBA00022490"/>
    </source>
</evidence>
<evidence type="ECO:0000256" key="3">
    <source>
        <dbReference type="ARBA" id="ARBA00004065"/>
    </source>
</evidence>
<evidence type="ECO:0000256" key="2">
    <source>
        <dbReference type="ARBA" id="ARBA00001946"/>
    </source>
</evidence>
<comment type="subcellular location">
    <subcellularLocation>
        <location evidence="4 14">Cytoplasm</location>
    </subcellularLocation>
</comment>
<dbReference type="Gene3D" id="3.30.420.10">
    <property type="entry name" value="Ribonuclease H-like superfamily/Ribonuclease H"/>
    <property type="match status" value="1"/>
</dbReference>
<dbReference type="Pfam" id="PF01351">
    <property type="entry name" value="RNase_HII"/>
    <property type="match status" value="1"/>
</dbReference>
<evidence type="ECO:0000256" key="5">
    <source>
        <dbReference type="ARBA" id="ARBA00007383"/>
    </source>
</evidence>
<dbReference type="HAMAP" id="MF_00052_B">
    <property type="entry name" value="RNase_HII_B"/>
    <property type="match status" value="1"/>
</dbReference>
<dbReference type="PROSITE" id="PS51975">
    <property type="entry name" value="RNASE_H_2"/>
    <property type="match status" value="1"/>
</dbReference>
<organism evidence="18 19">
    <name type="scientific">Litchfieldia luteola</name>
    <dbReference type="NCBI Taxonomy" id="682179"/>
    <lineage>
        <taxon>Bacteria</taxon>
        <taxon>Bacillati</taxon>
        <taxon>Bacillota</taxon>
        <taxon>Bacilli</taxon>
        <taxon>Bacillales</taxon>
        <taxon>Bacillaceae</taxon>
        <taxon>Litchfieldia</taxon>
    </lineage>
</organism>
<name>A0ABR9QJZ9_9BACI</name>
<comment type="similarity">
    <text evidence="5 14 16">Belongs to the RNase HII family.</text>
</comment>
<keyword evidence="13 14" id="KW-0464">Manganese</keyword>
<comment type="caution">
    <text evidence="18">The sequence shown here is derived from an EMBL/GenBank/DDBJ whole genome shotgun (WGS) entry which is preliminary data.</text>
</comment>
<comment type="cofactor">
    <cofactor evidence="2">
        <name>Mg(2+)</name>
        <dbReference type="ChEBI" id="CHEBI:18420"/>
    </cofactor>
</comment>
<evidence type="ECO:0000256" key="7">
    <source>
        <dbReference type="ARBA" id="ARBA00019179"/>
    </source>
</evidence>
<evidence type="ECO:0000256" key="11">
    <source>
        <dbReference type="ARBA" id="ARBA00022759"/>
    </source>
</evidence>
<dbReference type="PANTHER" id="PTHR10954">
    <property type="entry name" value="RIBONUCLEASE H2 SUBUNIT A"/>
    <property type="match status" value="1"/>
</dbReference>